<evidence type="ECO:0000256" key="5">
    <source>
        <dbReference type="SAM" id="MobiDB-lite"/>
    </source>
</evidence>
<evidence type="ECO:0000313" key="8">
    <source>
        <dbReference type="EMBL" id="MFD1392797.1"/>
    </source>
</evidence>
<keyword evidence="2" id="KW-0645">Protease</keyword>
<evidence type="ECO:0000256" key="3">
    <source>
        <dbReference type="ARBA" id="ARBA00022801"/>
    </source>
</evidence>
<dbReference type="EMBL" id="JBHTMO010000010">
    <property type="protein sequence ID" value="MFD1392797.1"/>
    <property type="molecule type" value="Genomic_DNA"/>
</dbReference>
<feature type="signal peptide" evidence="6">
    <location>
        <begin position="1"/>
        <end position="32"/>
    </location>
</feature>
<comment type="caution">
    <text evidence="8">The sequence shown here is derived from an EMBL/GenBank/DDBJ whole genome shotgun (WGS) entry which is preliminary data.</text>
</comment>
<dbReference type="InterPro" id="IPR000064">
    <property type="entry name" value="NLP_P60_dom"/>
</dbReference>
<sequence>MGKSTKAIALTAGLAGAAGLAALITAPNQVSAATTGTVTYQQGATTVWKTPAFNQVKRYVLFNQRIAIQGSKVVNGAIWYQIGANEWIPAIYLQTEDGQTATANAAADQATSKNASTDSQAGQYTLTVTYAGGATTVWAATHYETPTGRYLTAGQTVSAVAKTTSNGETWYRLSSGGYVPARFASENGAVAAAPVAKPAAQPAQTPAAAPAVKPATPASTPAAPTAPSAPAASAAKPAAPAAQATPAAQPAPAAKPAAPVAQAEPAATSTPAVTAGSFNLTVNYSGAVTVWNAPSYTTASGKYLSNGQKVVANGKVSADGETWYRLTTGGYVPASVVGTGAAAAQTAPAAPAQTTPAAKPVANKTTPAPAAKPAPAVKPVTLSRAQKAQRVISVASQQIGKPYQWGAKGPASFDCSGLVYYAFKNGLGITLGGYTGSQQYNGTRISVSQLEAGDLIFWANGGTPYHVALYLGNGRYIHAPQPGRTVEISTISGYFAPSFGVRVF</sequence>
<evidence type="ECO:0000256" key="1">
    <source>
        <dbReference type="ARBA" id="ARBA00007074"/>
    </source>
</evidence>
<comment type="similarity">
    <text evidence="1">Belongs to the peptidase C40 family.</text>
</comment>
<feature type="chain" id="PRO_5045379341" evidence="6">
    <location>
        <begin position="33"/>
        <end position="504"/>
    </location>
</feature>
<reference evidence="9" key="1">
    <citation type="journal article" date="2019" name="Int. J. Syst. Evol. Microbiol.">
        <title>The Global Catalogue of Microorganisms (GCM) 10K type strain sequencing project: providing services to taxonomists for standard genome sequencing and annotation.</title>
        <authorList>
            <consortium name="The Broad Institute Genomics Platform"/>
            <consortium name="The Broad Institute Genome Sequencing Center for Infectious Disease"/>
            <person name="Wu L."/>
            <person name="Ma J."/>
        </authorList>
    </citation>
    <scope>NUCLEOTIDE SEQUENCE [LARGE SCALE GENOMIC DNA]</scope>
    <source>
        <strain evidence="9">CCM 8911</strain>
    </source>
</reference>
<feature type="region of interest" description="Disordered" evidence="5">
    <location>
        <begin position="201"/>
        <end position="263"/>
    </location>
</feature>
<dbReference type="PANTHER" id="PTHR47359:SF3">
    <property type="entry name" value="NLP_P60 DOMAIN-CONTAINING PROTEIN-RELATED"/>
    <property type="match status" value="1"/>
</dbReference>
<evidence type="ECO:0000259" key="7">
    <source>
        <dbReference type="PROSITE" id="PS51935"/>
    </source>
</evidence>
<evidence type="ECO:0000256" key="4">
    <source>
        <dbReference type="ARBA" id="ARBA00022807"/>
    </source>
</evidence>
<proteinExistence type="inferred from homology"/>
<feature type="domain" description="NlpC/P60" evidence="7">
    <location>
        <begin position="385"/>
        <end position="504"/>
    </location>
</feature>
<dbReference type="Proteomes" id="UP001597249">
    <property type="component" value="Unassembled WGS sequence"/>
</dbReference>
<dbReference type="PANTHER" id="PTHR47359">
    <property type="entry name" value="PEPTIDOGLYCAN DL-ENDOPEPTIDASE CWLO"/>
    <property type="match status" value="1"/>
</dbReference>
<accession>A0ABW4BBD7</accession>
<gene>
    <name evidence="8" type="ORF">ACFQ3L_04230</name>
</gene>
<dbReference type="InterPro" id="IPR051794">
    <property type="entry name" value="PG_Endopeptidase_C40"/>
</dbReference>
<protein>
    <submittedName>
        <fullName evidence="8">C40 family peptidase</fullName>
    </submittedName>
</protein>
<evidence type="ECO:0000313" key="9">
    <source>
        <dbReference type="Proteomes" id="UP001597249"/>
    </source>
</evidence>
<keyword evidence="3" id="KW-0378">Hydrolase</keyword>
<dbReference type="PROSITE" id="PS51935">
    <property type="entry name" value="NLPC_P60"/>
    <property type="match status" value="1"/>
</dbReference>
<name>A0ABW4BBD7_9LACO</name>
<keyword evidence="9" id="KW-1185">Reference proteome</keyword>
<dbReference type="Pfam" id="PF00877">
    <property type="entry name" value="NLPC_P60"/>
    <property type="match status" value="1"/>
</dbReference>
<keyword evidence="4" id="KW-0788">Thiol protease</keyword>
<keyword evidence="6" id="KW-0732">Signal</keyword>
<feature type="region of interest" description="Disordered" evidence="5">
    <location>
        <begin position="348"/>
        <end position="378"/>
    </location>
</feature>
<dbReference type="InterPro" id="IPR038765">
    <property type="entry name" value="Papain-like_cys_pep_sf"/>
</dbReference>
<dbReference type="RefSeq" id="WP_164510746.1">
    <property type="nucleotide sequence ID" value="NZ_JBHTMO010000010.1"/>
</dbReference>
<evidence type="ECO:0000256" key="6">
    <source>
        <dbReference type="SAM" id="SignalP"/>
    </source>
</evidence>
<evidence type="ECO:0000256" key="2">
    <source>
        <dbReference type="ARBA" id="ARBA00022670"/>
    </source>
</evidence>
<dbReference type="Gene3D" id="3.90.1720.10">
    <property type="entry name" value="endopeptidase domain like (from Nostoc punctiforme)"/>
    <property type="match status" value="1"/>
</dbReference>
<organism evidence="8 9">
    <name type="scientific">Lacticaseibacillus jixianensis</name>
    <dbReference type="NCBI Taxonomy" id="2486012"/>
    <lineage>
        <taxon>Bacteria</taxon>
        <taxon>Bacillati</taxon>
        <taxon>Bacillota</taxon>
        <taxon>Bacilli</taxon>
        <taxon>Lactobacillales</taxon>
        <taxon>Lactobacillaceae</taxon>
        <taxon>Lacticaseibacillus</taxon>
    </lineage>
</organism>
<dbReference type="SUPFAM" id="SSF54001">
    <property type="entry name" value="Cysteine proteinases"/>
    <property type="match status" value="1"/>
</dbReference>